<dbReference type="EMBL" id="JAUSSK010000003">
    <property type="protein sequence ID" value="MDQ0009904.1"/>
    <property type="molecule type" value="Genomic_DNA"/>
</dbReference>
<comment type="caution">
    <text evidence="3">The sequence shown here is derived from an EMBL/GenBank/DDBJ whole genome shotgun (WGS) entry which is preliminary data.</text>
</comment>
<organism evidence="3 4">
    <name type="scientific">Luteibacter jiangsuensis</name>
    <dbReference type="NCBI Taxonomy" id="637577"/>
    <lineage>
        <taxon>Bacteria</taxon>
        <taxon>Pseudomonadati</taxon>
        <taxon>Pseudomonadota</taxon>
        <taxon>Gammaproteobacteria</taxon>
        <taxon>Lysobacterales</taxon>
        <taxon>Rhodanobacteraceae</taxon>
        <taxon>Luteibacter</taxon>
    </lineage>
</organism>
<accession>A0ABT9SY25</accession>
<sequence>MKITERGRLRRSCLALAFASSAALAATDNPPRPGPDTVARFDAVLAGGLPATIATGQPAGLRSAPGTPPPAEELTIRARLASRATFSDGGAAELYDVRFRGGDAVAIRHGDSLRISSIDGQVLHTTAFTRGHELPVEAQTPLVDLPASESDALDEEPPRNPDELSADPVADEGGPRDLHVLAFVHDDVVLDDDAVFERFFAWWVKRMEFDVLEDRRVHVHLRRTIPGLTDPSYGYKGALFHWARAVREYTDPDLPGSVGIRSMRNILLVKGREVEPRAAGIADHQPGSLAMASIAGSIVVPAHEIGHTMGASHDHAERRFTGPFSTCDTIMYPVDPTVPCKAYSLPNVQLIRNTMRYKSGR</sequence>
<evidence type="ECO:0000313" key="3">
    <source>
        <dbReference type="EMBL" id="MDQ0009904.1"/>
    </source>
</evidence>
<protein>
    <recommendedName>
        <fullName evidence="5">Reprolysin-like metallo-peptidase family M12B</fullName>
    </recommendedName>
</protein>
<dbReference type="RefSeq" id="WP_306849684.1">
    <property type="nucleotide sequence ID" value="NZ_JAUSSK010000003.1"/>
</dbReference>
<gene>
    <name evidence="3" type="ORF">J2T07_002094</name>
</gene>
<dbReference type="InterPro" id="IPR024079">
    <property type="entry name" value="MetalloPept_cat_dom_sf"/>
</dbReference>
<dbReference type="SUPFAM" id="SSF55486">
    <property type="entry name" value="Metalloproteases ('zincins'), catalytic domain"/>
    <property type="match status" value="1"/>
</dbReference>
<name>A0ABT9SY25_9GAMM</name>
<dbReference type="Gene3D" id="3.40.390.10">
    <property type="entry name" value="Collagenase (Catalytic Domain)"/>
    <property type="match status" value="1"/>
</dbReference>
<keyword evidence="2" id="KW-0732">Signal</keyword>
<evidence type="ECO:0000256" key="2">
    <source>
        <dbReference type="SAM" id="SignalP"/>
    </source>
</evidence>
<dbReference type="Proteomes" id="UP001237737">
    <property type="component" value="Unassembled WGS sequence"/>
</dbReference>
<evidence type="ECO:0000256" key="1">
    <source>
        <dbReference type="SAM" id="MobiDB-lite"/>
    </source>
</evidence>
<feature type="signal peptide" evidence="2">
    <location>
        <begin position="1"/>
        <end position="25"/>
    </location>
</feature>
<reference evidence="3 4" key="1">
    <citation type="submission" date="2023-07" db="EMBL/GenBank/DDBJ databases">
        <title>Sorghum-associated microbial communities from plants grown in Nebraska, USA.</title>
        <authorList>
            <person name="Schachtman D."/>
        </authorList>
    </citation>
    <scope>NUCLEOTIDE SEQUENCE [LARGE SCALE GENOMIC DNA]</scope>
    <source>
        <strain evidence="3 4">CC60</strain>
    </source>
</reference>
<evidence type="ECO:0000313" key="4">
    <source>
        <dbReference type="Proteomes" id="UP001237737"/>
    </source>
</evidence>
<proteinExistence type="predicted"/>
<keyword evidence="4" id="KW-1185">Reference proteome</keyword>
<evidence type="ECO:0008006" key="5">
    <source>
        <dbReference type="Google" id="ProtNLM"/>
    </source>
</evidence>
<feature type="chain" id="PRO_5045959719" description="Reprolysin-like metallo-peptidase family M12B" evidence="2">
    <location>
        <begin position="26"/>
        <end position="361"/>
    </location>
</feature>
<feature type="region of interest" description="Disordered" evidence="1">
    <location>
        <begin position="148"/>
        <end position="171"/>
    </location>
</feature>